<dbReference type="RefSeq" id="WP_011446715.1">
    <property type="nucleotide sequence ID" value="NC_007794.1"/>
</dbReference>
<gene>
    <name evidence="1" type="ordered locus">Saro_3076</name>
</gene>
<proteinExistence type="predicted"/>
<accession>Q2G3R2</accession>
<keyword evidence="2" id="KW-1185">Reference proteome</keyword>
<dbReference type="Proteomes" id="UP000009134">
    <property type="component" value="Chromosome"/>
</dbReference>
<evidence type="ECO:0000313" key="1">
    <source>
        <dbReference type="EMBL" id="ABD27511.1"/>
    </source>
</evidence>
<dbReference type="KEGG" id="nar:Saro_3076"/>
<protein>
    <submittedName>
        <fullName evidence="1">Uncharacterized protein</fullName>
    </submittedName>
</protein>
<organism evidence="1 2">
    <name type="scientific">Novosphingobium aromaticivorans (strain ATCC 700278 / DSM 12444 / CCUG 56034 / CIP 105152 / NBRC 16084 / F199)</name>
    <dbReference type="NCBI Taxonomy" id="279238"/>
    <lineage>
        <taxon>Bacteria</taxon>
        <taxon>Pseudomonadati</taxon>
        <taxon>Pseudomonadota</taxon>
        <taxon>Alphaproteobacteria</taxon>
        <taxon>Sphingomonadales</taxon>
        <taxon>Sphingomonadaceae</taxon>
        <taxon>Novosphingobium</taxon>
    </lineage>
</organism>
<sequence length="76" mass="8257">MTRAVNVVMQEAEVLALCARKSIAVSAIEVLPSGGTHLVCVTMDGADQVRRLLRKSLIEGRVKRFPFQRAAGASYI</sequence>
<reference evidence="2" key="1">
    <citation type="submission" date="2006-01" db="EMBL/GenBank/DDBJ databases">
        <title>Complete sequence of Novosphingobium aromaticivorans DSM 12444.</title>
        <authorList>
            <consortium name="US DOE Joint Genome Institute"/>
            <person name="Copeland A."/>
            <person name="Lucas S."/>
            <person name="Lapidus A."/>
            <person name="Barry K."/>
            <person name="Detter J.C."/>
            <person name="Glavina T."/>
            <person name="Hammon N."/>
            <person name="Israni S."/>
            <person name="Pitluck S."/>
            <person name="Chain P."/>
            <person name="Malfatti S."/>
            <person name="Shin M."/>
            <person name="Vergez L."/>
            <person name="Schmutz J."/>
            <person name="Larimer F."/>
            <person name="Land M."/>
            <person name="Kyrpides N."/>
            <person name="Ivanova N."/>
            <person name="Fredrickson J."/>
            <person name="Balkwill D."/>
            <person name="Romine M.F."/>
            <person name="Richardson P."/>
        </authorList>
    </citation>
    <scope>NUCLEOTIDE SEQUENCE [LARGE SCALE GENOMIC DNA]</scope>
    <source>
        <strain evidence="2">ATCC 700278 / DSM 12444 / CCUG 56034 / CIP 105152 / NBRC 16084 / F199</strain>
    </source>
</reference>
<name>Q2G3R2_NOVAD</name>
<dbReference type="HOGENOM" id="CLU_192313_0_0_5"/>
<dbReference type="AlphaFoldDB" id="Q2G3R2"/>
<evidence type="ECO:0000313" key="2">
    <source>
        <dbReference type="Proteomes" id="UP000009134"/>
    </source>
</evidence>
<dbReference type="EMBL" id="CP000248">
    <property type="protein sequence ID" value="ABD27511.1"/>
    <property type="molecule type" value="Genomic_DNA"/>
</dbReference>